<protein>
    <recommendedName>
        <fullName evidence="10">Glycosyltransferase RgtA/B/C/D-like domain-containing protein</fullName>
    </recommendedName>
</protein>
<name>A0A447D0B7_9BRAD</name>
<evidence type="ECO:0000256" key="1">
    <source>
        <dbReference type="ARBA" id="ARBA00004651"/>
    </source>
</evidence>
<feature type="transmembrane region" description="Helical" evidence="9">
    <location>
        <begin position="85"/>
        <end position="102"/>
    </location>
</feature>
<keyword evidence="3" id="KW-0328">Glycosyltransferase</keyword>
<evidence type="ECO:0000256" key="8">
    <source>
        <dbReference type="SAM" id="MobiDB-lite"/>
    </source>
</evidence>
<evidence type="ECO:0000313" key="11">
    <source>
        <dbReference type="EMBL" id="VCU10969.1"/>
    </source>
</evidence>
<feature type="compositionally biased region" description="Pro residues" evidence="8">
    <location>
        <begin position="519"/>
        <end position="550"/>
    </location>
</feature>
<evidence type="ECO:0000256" key="6">
    <source>
        <dbReference type="ARBA" id="ARBA00022989"/>
    </source>
</evidence>
<evidence type="ECO:0000256" key="4">
    <source>
        <dbReference type="ARBA" id="ARBA00022679"/>
    </source>
</evidence>
<dbReference type="GO" id="GO:0009103">
    <property type="term" value="P:lipopolysaccharide biosynthetic process"/>
    <property type="evidence" value="ECO:0007669"/>
    <property type="project" value="UniProtKB-ARBA"/>
</dbReference>
<feature type="transmembrane region" description="Helical" evidence="9">
    <location>
        <begin position="205"/>
        <end position="225"/>
    </location>
</feature>
<dbReference type="RefSeq" id="WP_129611011.1">
    <property type="nucleotide sequence ID" value="NZ_UWOC01000184.1"/>
</dbReference>
<feature type="transmembrane region" description="Helical" evidence="9">
    <location>
        <begin position="303"/>
        <end position="322"/>
    </location>
</feature>
<evidence type="ECO:0000256" key="5">
    <source>
        <dbReference type="ARBA" id="ARBA00022692"/>
    </source>
</evidence>
<comment type="caution">
    <text evidence="11">The sequence shown here is derived from an EMBL/GenBank/DDBJ whole genome shotgun (WGS) entry which is preliminary data.</text>
</comment>
<dbReference type="GO" id="GO:0005886">
    <property type="term" value="C:plasma membrane"/>
    <property type="evidence" value="ECO:0007669"/>
    <property type="project" value="UniProtKB-SubCell"/>
</dbReference>
<feature type="domain" description="Glycosyltransferase RgtA/B/C/D-like" evidence="10">
    <location>
        <begin position="64"/>
        <end position="221"/>
    </location>
</feature>
<feature type="region of interest" description="Disordered" evidence="8">
    <location>
        <begin position="517"/>
        <end position="550"/>
    </location>
</feature>
<gene>
    <name evidence="11" type="ORF">RHODGE_RHODGE_04173</name>
</gene>
<feature type="transmembrane region" description="Helical" evidence="9">
    <location>
        <begin position="109"/>
        <end position="127"/>
    </location>
</feature>
<proteinExistence type="predicted"/>
<evidence type="ECO:0000259" key="10">
    <source>
        <dbReference type="Pfam" id="PF13231"/>
    </source>
</evidence>
<dbReference type="OrthoDB" id="7671407at2"/>
<feature type="transmembrane region" description="Helical" evidence="9">
    <location>
        <begin position="245"/>
        <end position="274"/>
    </location>
</feature>
<dbReference type="PANTHER" id="PTHR33908">
    <property type="entry name" value="MANNOSYLTRANSFERASE YKCB-RELATED"/>
    <property type="match status" value="1"/>
</dbReference>
<dbReference type="PANTHER" id="PTHR33908:SF9">
    <property type="entry name" value="BLL5595 PROTEIN"/>
    <property type="match status" value="1"/>
</dbReference>
<keyword evidence="6 9" id="KW-1133">Transmembrane helix</keyword>
<evidence type="ECO:0000313" key="12">
    <source>
        <dbReference type="Proteomes" id="UP000289200"/>
    </source>
</evidence>
<dbReference type="AlphaFoldDB" id="A0A447D0B7"/>
<dbReference type="EMBL" id="UWOC01000184">
    <property type="protein sequence ID" value="VCU10969.1"/>
    <property type="molecule type" value="Genomic_DNA"/>
</dbReference>
<comment type="subcellular location">
    <subcellularLocation>
        <location evidence="1">Cell membrane</location>
        <topology evidence="1">Multi-pass membrane protein</topology>
    </subcellularLocation>
</comment>
<evidence type="ECO:0000256" key="9">
    <source>
        <dbReference type="SAM" id="Phobius"/>
    </source>
</evidence>
<feature type="transmembrane region" description="Helical" evidence="9">
    <location>
        <begin position="357"/>
        <end position="376"/>
    </location>
</feature>
<feature type="transmembrane region" description="Helical" evidence="9">
    <location>
        <begin position="21"/>
        <end position="40"/>
    </location>
</feature>
<keyword evidence="4" id="KW-0808">Transferase</keyword>
<organism evidence="11 12">
    <name type="scientific">Rhodoplanes serenus</name>
    <dbReference type="NCBI Taxonomy" id="200615"/>
    <lineage>
        <taxon>Bacteria</taxon>
        <taxon>Pseudomonadati</taxon>
        <taxon>Pseudomonadota</taxon>
        <taxon>Alphaproteobacteria</taxon>
        <taxon>Hyphomicrobiales</taxon>
        <taxon>Nitrobacteraceae</taxon>
        <taxon>Rhodoplanes</taxon>
    </lineage>
</organism>
<dbReference type="Pfam" id="PF13231">
    <property type="entry name" value="PMT_2"/>
    <property type="match status" value="1"/>
</dbReference>
<reference evidence="12" key="1">
    <citation type="submission" date="2018-10" db="EMBL/GenBank/DDBJ databases">
        <authorList>
            <person name="Peiro R."/>
            <person name="Begona"/>
            <person name="Cbmso G."/>
            <person name="Lopez M."/>
            <person name="Gonzalez S."/>
            <person name="Sacristan E."/>
            <person name="Castillo E."/>
        </authorList>
    </citation>
    <scope>NUCLEOTIDE SEQUENCE [LARGE SCALE GENOMIC DNA]</scope>
</reference>
<keyword evidence="7 9" id="KW-0472">Membrane</keyword>
<keyword evidence="12" id="KW-1185">Reference proteome</keyword>
<accession>A0A447D0B7</accession>
<feature type="transmembrane region" description="Helical" evidence="9">
    <location>
        <begin position="163"/>
        <end position="193"/>
    </location>
</feature>
<keyword evidence="2" id="KW-1003">Cell membrane</keyword>
<evidence type="ECO:0000256" key="2">
    <source>
        <dbReference type="ARBA" id="ARBA00022475"/>
    </source>
</evidence>
<dbReference type="GO" id="GO:0016763">
    <property type="term" value="F:pentosyltransferase activity"/>
    <property type="evidence" value="ECO:0007669"/>
    <property type="project" value="TreeGrafter"/>
</dbReference>
<evidence type="ECO:0000256" key="7">
    <source>
        <dbReference type="ARBA" id="ARBA00023136"/>
    </source>
</evidence>
<evidence type="ECO:0000256" key="3">
    <source>
        <dbReference type="ARBA" id="ARBA00022676"/>
    </source>
</evidence>
<dbReference type="InterPro" id="IPR050297">
    <property type="entry name" value="LipidA_mod_glycosyltrf_83"/>
</dbReference>
<keyword evidence="5 9" id="KW-0812">Transmembrane</keyword>
<sequence length="550" mass="60751">MSKRSVLGRLVDFARREPGEVLAIVLVLHVLMWTFLPALLNANLQLDLAEDLALGKEWQLVYWKHPPLPWWLAAGLYELTGDVRSVYLLGSLSATITMAVLWRLGRDIVGAFPALLAVLALEGLHFLNFSAVKFAHDQCQLPFWALTALFFHRALTREKVLDWALAGVFLALAFWSKYAAFALAATLGLFLLVDAEARKAWRTPGPYVMALAFAVVIAPNAWAVVQSDFLPFRYVDARAKTADHWWQFIVFPLQWGLGQLLFLLPMLGLLALLYPIARTTAAPLTIGDVDPNVVRSGALDRRYLAWMALGPFAVTTVVATVLGRLPVAMWGYPLWDLLPLAVLAWRGAPAEERRLRWFAGAAITALFAMPLVYVVVEEVEPYWRDRPKATQFPGRRLAEIVSRDFFEKTGRPLAYVAGTEFAANNVAVYAPTRPHVIVHGRPELSPWIDMADVRRQGLLLVWEEHGQPLVEGWMKTFPGATVRGRITLPRQARGKVAPVRLQYAIVPPEGAPLIILPPAAMPPAGASPPASPPPAPPPPAPSRPDAPPPG</sequence>
<dbReference type="Proteomes" id="UP000289200">
    <property type="component" value="Unassembled WGS sequence"/>
</dbReference>
<dbReference type="InterPro" id="IPR038731">
    <property type="entry name" value="RgtA/B/C-like"/>
</dbReference>